<protein>
    <submittedName>
        <fullName evidence="1">Uncharacterized protein</fullName>
    </submittedName>
</protein>
<evidence type="ECO:0000313" key="1">
    <source>
        <dbReference type="EMBL" id="KAA8532657.1"/>
    </source>
</evidence>
<accession>A0A5J5ATC7</accession>
<dbReference type="EMBL" id="CM018042">
    <property type="protein sequence ID" value="KAA8532657.1"/>
    <property type="molecule type" value="Genomic_DNA"/>
</dbReference>
<sequence>MFPQVEGLSESGNQFGNLLVCSTMAWKDLFSDCYFGTLNIFQGRMKEVELGAHTIKSHGTTVEKESHARLAYFASSCGHRDHPKY</sequence>
<organism evidence="1 2">
    <name type="scientific">Nyssa sinensis</name>
    <dbReference type="NCBI Taxonomy" id="561372"/>
    <lineage>
        <taxon>Eukaryota</taxon>
        <taxon>Viridiplantae</taxon>
        <taxon>Streptophyta</taxon>
        <taxon>Embryophyta</taxon>
        <taxon>Tracheophyta</taxon>
        <taxon>Spermatophyta</taxon>
        <taxon>Magnoliopsida</taxon>
        <taxon>eudicotyledons</taxon>
        <taxon>Gunneridae</taxon>
        <taxon>Pentapetalae</taxon>
        <taxon>asterids</taxon>
        <taxon>Cornales</taxon>
        <taxon>Nyssaceae</taxon>
        <taxon>Nyssa</taxon>
    </lineage>
</organism>
<dbReference type="AlphaFoldDB" id="A0A5J5ATC7"/>
<proteinExistence type="predicted"/>
<keyword evidence="2" id="KW-1185">Reference proteome</keyword>
<reference evidence="1 2" key="1">
    <citation type="submission" date="2019-09" db="EMBL/GenBank/DDBJ databases">
        <title>A chromosome-level genome assembly of the Chinese tupelo Nyssa sinensis.</title>
        <authorList>
            <person name="Yang X."/>
            <person name="Kang M."/>
            <person name="Yang Y."/>
            <person name="Xiong H."/>
            <person name="Wang M."/>
            <person name="Zhang Z."/>
            <person name="Wang Z."/>
            <person name="Wu H."/>
            <person name="Ma T."/>
            <person name="Liu J."/>
            <person name="Xi Z."/>
        </authorList>
    </citation>
    <scope>NUCLEOTIDE SEQUENCE [LARGE SCALE GENOMIC DNA]</scope>
    <source>
        <strain evidence="1">J267</strain>
        <tissue evidence="1">Leaf</tissue>
    </source>
</reference>
<dbReference type="Proteomes" id="UP000325577">
    <property type="component" value="Linkage Group LG19"/>
</dbReference>
<evidence type="ECO:0000313" key="2">
    <source>
        <dbReference type="Proteomes" id="UP000325577"/>
    </source>
</evidence>
<gene>
    <name evidence="1" type="ORF">F0562_032690</name>
</gene>
<name>A0A5J5ATC7_9ASTE</name>